<dbReference type="Proteomes" id="UP000824120">
    <property type="component" value="Chromosome 7"/>
</dbReference>
<gene>
    <name evidence="1" type="ORF">H5410_035498</name>
</gene>
<accession>A0A9J5Y2U1</accession>
<dbReference type="EMBL" id="JACXVP010000007">
    <property type="protein sequence ID" value="KAG5594266.1"/>
    <property type="molecule type" value="Genomic_DNA"/>
</dbReference>
<comment type="caution">
    <text evidence="1">The sequence shown here is derived from an EMBL/GenBank/DDBJ whole genome shotgun (WGS) entry which is preliminary data.</text>
</comment>
<proteinExistence type="predicted"/>
<name>A0A9J5Y2U1_SOLCO</name>
<dbReference type="OrthoDB" id="1305046at2759"/>
<keyword evidence="2" id="KW-1185">Reference proteome</keyword>
<organism evidence="1 2">
    <name type="scientific">Solanum commersonii</name>
    <name type="common">Commerson's wild potato</name>
    <name type="synonym">Commerson's nightshade</name>
    <dbReference type="NCBI Taxonomy" id="4109"/>
    <lineage>
        <taxon>Eukaryota</taxon>
        <taxon>Viridiplantae</taxon>
        <taxon>Streptophyta</taxon>
        <taxon>Embryophyta</taxon>
        <taxon>Tracheophyta</taxon>
        <taxon>Spermatophyta</taxon>
        <taxon>Magnoliopsida</taxon>
        <taxon>eudicotyledons</taxon>
        <taxon>Gunneridae</taxon>
        <taxon>Pentapetalae</taxon>
        <taxon>asterids</taxon>
        <taxon>lamiids</taxon>
        <taxon>Solanales</taxon>
        <taxon>Solanaceae</taxon>
        <taxon>Solanoideae</taxon>
        <taxon>Solaneae</taxon>
        <taxon>Solanum</taxon>
    </lineage>
</organism>
<sequence length="101" mass="11430">MIIPEIICNGGWADIARKILGHLRSTSKPPRVPLARTFRRRLLLRLASSYQNAATEFQNSIKISHAAELDSSKFLSQCLIGIFKRSFPLKSQHRRVIRSGS</sequence>
<evidence type="ECO:0000313" key="2">
    <source>
        <dbReference type="Proteomes" id="UP000824120"/>
    </source>
</evidence>
<dbReference type="AlphaFoldDB" id="A0A9J5Y2U1"/>
<protein>
    <submittedName>
        <fullName evidence="1">Uncharacterized protein</fullName>
    </submittedName>
</protein>
<evidence type="ECO:0000313" key="1">
    <source>
        <dbReference type="EMBL" id="KAG5594266.1"/>
    </source>
</evidence>
<reference evidence="1 2" key="1">
    <citation type="submission" date="2020-09" db="EMBL/GenBank/DDBJ databases">
        <title>De no assembly of potato wild relative species, Solanum commersonii.</title>
        <authorList>
            <person name="Cho K."/>
        </authorList>
    </citation>
    <scope>NUCLEOTIDE SEQUENCE [LARGE SCALE GENOMIC DNA]</scope>
    <source>
        <strain evidence="1">LZ3.2</strain>
        <tissue evidence="1">Leaf</tissue>
    </source>
</reference>